<reference evidence="2" key="1">
    <citation type="submission" date="2016-11" db="UniProtKB">
        <authorList>
            <consortium name="WormBaseParasite"/>
        </authorList>
    </citation>
    <scope>IDENTIFICATION</scope>
</reference>
<dbReference type="Proteomes" id="UP000095287">
    <property type="component" value="Unplaced"/>
</dbReference>
<keyword evidence="1" id="KW-1185">Reference proteome</keyword>
<sequence length="83" mass="8941">MHPALCFVVLPTGKPQRSESATESPTAHVLCTARRLSFASSVKDRSFASLATFFVCFSSLIASPFPGRRSADPDAGDLRTYGF</sequence>
<evidence type="ECO:0000313" key="2">
    <source>
        <dbReference type="WBParaSite" id="L893_g24875.t1"/>
    </source>
</evidence>
<name>A0A1I7ZBL0_9BILA</name>
<dbReference type="AlphaFoldDB" id="A0A1I7ZBL0"/>
<dbReference type="WBParaSite" id="L893_g24875.t1">
    <property type="protein sequence ID" value="L893_g24875.t1"/>
    <property type="gene ID" value="L893_g24875"/>
</dbReference>
<evidence type="ECO:0000313" key="1">
    <source>
        <dbReference type="Proteomes" id="UP000095287"/>
    </source>
</evidence>
<proteinExistence type="predicted"/>
<accession>A0A1I7ZBL0</accession>
<protein>
    <submittedName>
        <fullName evidence="2">Secreted protein</fullName>
    </submittedName>
</protein>
<organism evidence="1 2">
    <name type="scientific">Steinernema glaseri</name>
    <dbReference type="NCBI Taxonomy" id="37863"/>
    <lineage>
        <taxon>Eukaryota</taxon>
        <taxon>Metazoa</taxon>
        <taxon>Ecdysozoa</taxon>
        <taxon>Nematoda</taxon>
        <taxon>Chromadorea</taxon>
        <taxon>Rhabditida</taxon>
        <taxon>Tylenchina</taxon>
        <taxon>Panagrolaimomorpha</taxon>
        <taxon>Strongyloidoidea</taxon>
        <taxon>Steinernematidae</taxon>
        <taxon>Steinernema</taxon>
    </lineage>
</organism>